<dbReference type="Pfam" id="PF11195">
    <property type="entry name" value="Tad2-like"/>
    <property type="match status" value="1"/>
</dbReference>
<evidence type="ECO:0000313" key="2">
    <source>
        <dbReference type="EMBL" id="DAD96995.1"/>
    </source>
</evidence>
<evidence type="ECO:0000259" key="1">
    <source>
        <dbReference type="Pfam" id="PF11195"/>
    </source>
</evidence>
<accession>A0A8S5NSH3</accession>
<reference evidence="2" key="1">
    <citation type="journal article" date="2021" name="Proc. Natl. Acad. Sci. U.S.A.">
        <title>A Catalog of Tens of Thousands of Viruses from Human Metagenomes Reveals Hidden Associations with Chronic Diseases.</title>
        <authorList>
            <person name="Tisza M.J."/>
            <person name="Buck C.B."/>
        </authorList>
    </citation>
    <scope>NUCLEOTIDE SEQUENCE</scope>
    <source>
        <strain evidence="2">Ctr0w28</strain>
    </source>
</reference>
<proteinExistence type="predicted"/>
<organism evidence="2">
    <name type="scientific">Myoviridae sp. ctr0w28</name>
    <dbReference type="NCBI Taxonomy" id="2826703"/>
    <lineage>
        <taxon>Viruses</taxon>
        <taxon>Duplodnaviria</taxon>
        <taxon>Heunggongvirae</taxon>
        <taxon>Uroviricota</taxon>
        <taxon>Caudoviricetes</taxon>
    </lineage>
</organism>
<dbReference type="InterPro" id="IPR021361">
    <property type="entry name" value="Tad2-like_dom"/>
</dbReference>
<protein>
    <recommendedName>
        <fullName evidence="1">Thoeris anti-defense 2-like domain-containing protein</fullName>
    </recommendedName>
</protein>
<dbReference type="EMBL" id="BK015227">
    <property type="protein sequence ID" value="DAD96995.1"/>
    <property type="molecule type" value="Genomic_DNA"/>
</dbReference>
<name>A0A8S5NSH3_9CAUD</name>
<feature type="domain" description="Thoeris anti-defense 2-like" evidence="1">
    <location>
        <begin position="1"/>
        <end position="65"/>
    </location>
</feature>
<sequence length="81" mass="9161">MNIQKATTAAVAIDGFLFREAWRRHIRLEPSDSDGGFFVHSKYSKAPRPRWQPNAEDLMADDWEVSADLGGLVEIIIEEST</sequence>